<keyword evidence="4" id="KW-1185">Reference proteome</keyword>
<feature type="domain" description="SWIM-type" evidence="2">
    <location>
        <begin position="61"/>
        <end position="95"/>
    </location>
</feature>
<dbReference type="EMBL" id="LR586016">
    <property type="protein sequence ID" value="VIP05496.1"/>
    <property type="molecule type" value="Genomic_DNA"/>
</dbReference>
<keyword evidence="1" id="KW-0863">Zinc-finger</keyword>
<dbReference type="PROSITE" id="PS50966">
    <property type="entry name" value="ZF_SWIM"/>
    <property type="match status" value="1"/>
</dbReference>
<dbReference type="InParanoid" id="A0A6C2YVH1"/>
<dbReference type="AlphaFoldDB" id="A0A6C2YVH1"/>
<dbReference type="Pfam" id="PF04434">
    <property type="entry name" value="SWIM"/>
    <property type="match status" value="1"/>
</dbReference>
<reference evidence="3" key="1">
    <citation type="submission" date="2019-04" db="EMBL/GenBank/DDBJ databases">
        <authorList>
            <consortium name="Science for Life Laboratories"/>
        </authorList>
    </citation>
    <scope>NUCLEOTIDE SEQUENCE</scope>
    <source>
        <strain evidence="3">MBLW1</strain>
    </source>
</reference>
<sequence>MASSIQKKRSIRLVRSPQIDGVGVFAIDTPQETMFYTLREIPCEIGGRGFAVHRLGLGDLYHVRIGDPVDCSCECLGFLRHGDCKHVRGLLALLQAKKI</sequence>
<dbReference type="RefSeq" id="WP_162660562.1">
    <property type="nucleotide sequence ID" value="NZ_LR593887.1"/>
</dbReference>
<gene>
    <name evidence="3" type="ORF">GMBLW1_36970</name>
</gene>
<dbReference type="GO" id="GO:0008270">
    <property type="term" value="F:zinc ion binding"/>
    <property type="evidence" value="ECO:0007669"/>
    <property type="project" value="UniProtKB-KW"/>
</dbReference>
<evidence type="ECO:0000259" key="2">
    <source>
        <dbReference type="PROSITE" id="PS50966"/>
    </source>
</evidence>
<proteinExistence type="predicted"/>
<dbReference type="Proteomes" id="UP000464378">
    <property type="component" value="Chromosome"/>
</dbReference>
<dbReference type="KEGG" id="tim:GMBLW1_36970"/>
<evidence type="ECO:0000256" key="1">
    <source>
        <dbReference type="PROSITE-ProRule" id="PRU00325"/>
    </source>
</evidence>
<keyword evidence="1" id="KW-0479">Metal-binding</keyword>
<accession>A0A6C2YVH1</accession>
<name>A0A6C2YVH1_9BACT</name>
<dbReference type="InterPro" id="IPR007527">
    <property type="entry name" value="Znf_SWIM"/>
</dbReference>
<organism evidence="3">
    <name type="scientific">Tuwongella immobilis</name>
    <dbReference type="NCBI Taxonomy" id="692036"/>
    <lineage>
        <taxon>Bacteria</taxon>
        <taxon>Pseudomonadati</taxon>
        <taxon>Planctomycetota</taxon>
        <taxon>Planctomycetia</taxon>
        <taxon>Gemmatales</taxon>
        <taxon>Gemmataceae</taxon>
        <taxon>Tuwongella</taxon>
    </lineage>
</organism>
<keyword evidence="1" id="KW-0862">Zinc</keyword>
<dbReference type="EMBL" id="LR593887">
    <property type="protein sequence ID" value="VTS08348.1"/>
    <property type="molecule type" value="Genomic_DNA"/>
</dbReference>
<evidence type="ECO:0000313" key="4">
    <source>
        <dbReference type="Proteomes" id="UP000464378"/>
    </source>
</evidence>
<evidence type="ECO:0000313" key="3">
    <source>
        <dbReference type="EMBL" id="VIP05496.1"/>
    </source>
</evidence>
<protein>
    <submittedName>
        <fullName evidence="3">Sap domain-containing protein:: SWIM</fullName>
    </submittedName>
</protein>